<evidence type="ECO:0000313" key="1">
    <source>
        <dbReference type="EMBL" id="CAK7330605.1"/>
    </source>
</evidence>
<name>A0AAV1RBD8_9ROSI</name>
<accession>A0AAV1RBD8</accession>
<gene>
    <name evidence="1" type="ORF">DCAF_LOCUS8043</name>
</gene>
<protein>
    <submittedName>
        <fullName evidence="1">Uncharacterized protein</fullName>
    </submittedName>
</protein>
<reference evidence="1 2" key="1">
    <citation type="submission" date="2024-01" db="EMBL/GenBank/DDBJ databases">
        <authorList>
            <person name="Waweru B."/>
        </authorList>
    </citation>
    <scope>NUCLEOTIDE SEQUENCE [LARGE SCALE GENOMIC DNA]</scope>
</reference>
<dbReference type="EMBL" id="CAWUPB010000913">
    <property type="protein sequence ID" value="CAK7330605.1"/>
    <property type="molecule type" value="Genomic_DNA"/>
</dbReference>
<dbReference type="AlphaFoldDB" id="A0AAV1RBD8"/>
<keyword evidence="2" id="KW-1185">Reference proteome</keyword>
<proteinExistence type="predicted"/>
<comment type="caution">
    <text evidence="1">The sequence shown here is derived from an EMBL/GenBank/DDBJ whole genome shotgun (WGS) entry which is preliminary data.</text>
</comment>
<evidence type="ECO:0000313" key="2">
    <source>
        <dbReference type="Proteomes" id="UP001314170"/>
    </source>
</evidence>
<sequence>MGHRLADTGLQGKISVVGRQASERLFGEPFCCFASENDSALTIGNCNFATLLILLKH</sequence>
<dbReference type="Proteomes" id="UP001314170">
    <property type="component" value="Unassembled WGS sequence"/>
</dbReference>
<organism evidence="1 2">
    <name type="scientific">Dovyalis caffra</name>
    <dbReference type="NCBI Taxonomy" id="77055"/>
    <lineage>
        <taxon>Eukaryota</taxon>
        <taxon>Viridiplantae</taxon>
        <taxon>Streptophyta</taxon>
        <taxon>Embryophyta</taxon>
        <taxon>Tracheophyta</taxon>
        <taxon>Spermatophyta</taxon>
        <taxon>Magnoliopsida</taxon>
        <taxon>eudicotyledons</taxon>
        <taxon>Gunneridae</taxon>
        <taxon>Pentapetalae</taxon>
        <taxon>rosids</taxon>
        <taxon>fabids</taxon>
        <taxon>Malpighiales</taxon>
        <taxon>Salicaceae</taxon>
        <taxon>Flacourtieae</taxon>
        <taxon>Dovyalis</taxon>
    </lineage>
</organism>